<organism evidence="2 3">
    <name type="scientific">Bradyrhizobium frederickii</name>
    <dbReference type="NCBI Taxonomy" id="2560054"/>
    <lineage>
        <taxon>Bacteria</taxon>
        <taxon>Pseudomonadati</taxon>
        <taxon>Pseudomonadota</taxon>
        <taxon>Alphaproteobacteria</taxon>
        <taxon>Hyphomicrobiales</taxon>
        <taxon>Nitrobacteraceae</taxon>
        <taxon>Bradyrhizobium</taxon>
    </lineage>
</organism>
<keyword evidence="3" id="KW-1185">Reference proteome</keyword>
<dbReference type="RefSeq" id="WP_135169607.1">
    <property type="nucleotide sequence ID" value="NZ_SPQU01000007.1"/>
</dbReference>
<gene>
    <name evidence="2" type="ORF">E4K66_16290</name>
</gene>
<feature type="transmembrane region" description="Helical" evidence="1">
    <location>
        <begin position="6"/>
        <end position="27"/>
    </location>
</feature>
<feature type="transmembrane region" description="Helical" evidence="1">
    <location>
        <begin position="70"/>
        <end position="94"/>
    </location>
</feature>
<evidence type="ECO:0000313" key="2">
    <source>
        <dbReference type="EMBL" id="TFV37994.1"/>
    </source>
</evidence>
<evidence type="ECO:0000256" key="1">
    <source>
        <dbReference type="SAM" id="Phobius"/>
    </source>
</evidence>
<name>A0A4Y9L6P2_9BRAD</name>
<dbReference type="OrthoDB" id="9959217at2"/>
<dbReference type="AlphaFoldDB" id="A0A4Y9L6P2"/>
<feature type="transmembrane region" description="Helical" evidence="1">
    <location>
        <begin position="39"/>
        <end position="58"/>
    </location>
</feature>
<keyword evidence="1" id="KW-1133">Transmembrane helix</keyword>
<dbReference type="EMBL" id="SPQU01000007">
    <property type="protein sequence ID" value="TFV37994.1"/>
    <property type="molecule type" value="Genomic_DNA"/>
</dbReference>
<evidence type="ECO:0000313" key="3">
    <source>
        <dbReference type="Proteomes" id="UP000298225"/>
    </source>
</evidence>
<accession>A0A4Y9L6P2</accession>
<keyword evidence="1" id="KW-0472">Membrane</keyword>
<protein>
    <submittedName>
        <fullName evidence="2">Uncharacterized protein</fullName>
    </submittedName>
</protein>
<dbReference type="Proteomes" id="UP000298225">
    <property type="component" value="Unassembled WGS sequence"/>
</dbReference>
<sequence length="100" mass="10802">MIGLILLLILFLSFLAYVAWAAAYLALRIRPAMSWTKIATLFIIVFCIIGALAGWRRVVGEEDLSGLSLLVYPVGAIGIIVCLSAVIGTAIEIYRKGNCS</sequence>
<reference evidence="2 3" key="1">
    <citation type="submission" date="2019-03" db="EMBL/GenBank/DDBJ databases">
        <title>Bradyrhizobium strains diversity isolated from Chamaecrista fasciculata.</title>
        <authorList>
            <person name="Urquiaga M.C.O."/>
            <person name="Hungria M."/>
            <person name="Delamuta J.R.M."/>
        </authorList>
    </citation>
    <scope>NUCLEOTIDE SEQUENCE [LARGE SCALE GENOMIC DNA]</scope>
    <source>
        <strain evidence="2 3">CNPSo 3424</strain>
    </source>
</reference>
<keyword evidence="1" id="KW-0812">Transmembrane</keyword>
<comment type="caution">
    <text evidence="2">The sequence shown here is derived from an EMBL/GenBank/DDBJ whole genome shotgun (WGS) entry which is preliminary data.</text>
</comment>
<proteinExistence type="predicted"/>